<dbReference type="PANTHER" id="PTHR30349:SF81">
    <property type="entry name" value="TYROSINE RECOMBINASE XERC"/>
    <property type="match status" value="1"/>
</dbReference>
<protein>
    <submittedName>
        <fullName evidence="6">Integrase</fullName>
    </submittedName>
</protein>
<dbReference type="PANTHER" id="PTHR30349">
    <property type="entry name" value="PHAGE INTEGRASE-RELATED"/>
    <property type="match status" value="1"/>
</dbReference>
<dbReference type="SUPFAM" id="SSF56349">
    <property type="entry name" value="DNA breaking-rejoining enzymes"/>
    <property type="match status" value="1"/>
</dbReference>
<dbReference type="Proteomes" id="UP000245698">
    <property type="component" value="Unassembled WGS sequence"/>
</dbReference>
<dbReference type="CDD" id="cd00799">
    <property type="entry name" value="INT_Cre_C"/>
    <property type="match status" value="1"/>
</dbReference>
<accession>A0A2P9AR47</accession>
<dbReference type="InterPro" id="IPR011010">
    <property type="entry name" value="DNA_brk_join_enz"/>
</dbReference>
<organism evidence="6 7">
    <name type="scientific">Mesorhizobium delmotii</name>
    <dbReference type="NCBI Taxonomy" id="1631247"/>
    <lineage>
        <taxon>Bacteria</taxon>
        <taxon>Pseudomonadati</taxon>
        <taxon>Pseudomonadota</taxon>
        <taxon>Alphaproteobacteria</taxon>
        <taxon>Hyphomicrobiales</taxon>
        <taxon>Phyllobacteriaceae</taxon>
        <taxon>Mesorhizobium</taxon>
    </lineage>
</organism>
<dbReference type="GO" id="GO:0015074">
    <property type="term" value="P:DNA integration"/>
    <property type="evidence" value="ECO:0007669"/>
    <property type="project" value="UniProtKB-KW"/>
</dbReference>
<gene>
    <name evidence="6" type="ORF">BQ8482_360020</name>
</gene>
<dbReference type="InterPro" id="IPR002104">
    <property type="entry name" value="Integrase_catalytic"/>
</dbReference>
<dbReference type="EMBL" id="FUIG01000044">
    <property type="protein sequence ID" value="SJM33619.1"/>
    <property type="molecule type" value="Genomic_DNA"/>
</dbReference>
<keyword evidence="1" id="KW-0159">Chromosome partition</keyword>
<dbReference type="PROSITE" id="PS51898">
    <property type="entry name" value="TYR_RECOMBINASE"/>
    <property type="match status" value="1"/>
</dbReference>
<reference evidence="7" key="1">
    <citation type="submission" date="2016-12" db="EMBL/GenBank/DDBJ databases">
        <authorList>
            <person name="Brunel B."/>
        </authorList>
    </citation>
    <scope>NUCLEOTIDE SEQUENCE [LARGE SCALE GENOMIC DNA]</scope>
</reference>
<dbReference type="Gene3D" id="1.10.443.10">
    <property type="entry name" value="Intergrase catalytic core"/>
    <property type="match status" value="1"/>
</dbReference>
<feature type="domain" description="Tyr recombinase" evidence="5">
    <location>
        <begin position="181"/>
        <end position="387"/>
    </location>
</feature>
<dbReference type="AlphaFoldDB" id="A0A2P9AR47"/>
<evidence type="ECO:0000313" key="6">
    <source>
        <dbReference type="EMBL" id="SJM33619.1"/>
    </source>
</evidence>
<evidence type="ECO:0000313" key="7">
    <source>
        <dbReference type="Proteomes" id="UP000245698"/>
    </source>
</evidence>
<sequence length="389" mass="42861">MDLRLPKPLPDQKLRRAEALDALDSVLPFDRRDFLAEILTDDDVATLRHLAKEGIGENSLRALASDLGYLEAWSLAATGFSLPWPAPEALLIKFVAHHLWDPAKRETDVSHGMPEDVTAALKSAKLLRVDGPHAPNTVRRRLSSWSTLTGWRGFVGKFNAPGLRSAIKLAVRASARPRGRKSKRAVTADILTTLLNTCAGDRLVDLRDRALLITAFASGGRRRSEIASLRFEQIVEEEPVTADPKNSGGEKLPCLSIRLGRTKTTQADSDAFVLLVGRPVTVLQAWLERAEISEGAVFRGIDRWGNLKKRALTPQAVNLILKRRVAEAGLDPMAFSAHGLRSGYLTETARRGIPLPEAMQQSQHRSVQQASNYYNDAERTLGRAARIIV</sequence>
<proteinExistence type="predicted"/>
<evidence type="ECO:0000256" key="2">
    <source>
        <dbReference type="ARBA" id="ARBA00022908"/>
    </source>
</evidence>
<evidence type="ECO:0000256" key="1">
    <source>
        <dbReference type="ARBA" id="ARBA00022829"/>
    </source>
</evidence>
<evidence type="ECO:0000256" key="4">
    <source>
        <dbReference type="ARBA" id="ARBA00023172"/>
    </source>
</evidence>
<dbReference type="InterPro" id="IPR050090">
    <property type="entry name" value="Tyrosine_recombinase_XerCD"/>
</dbReference>
<dbReference type="Pfam" id="PF00589">
    <property type="entry name" value="Phage_integrase"/>
    <property type="match status" value="1"/>
</dbReference>
<dbReference type="RefSeq" id="WP_123150326.1">
    <property type="nucleotide sequence ID" value="NZ_FUIG01000044.1"/>
</dbReference>
<dbReference type="Gene3D" id="1.10.150.130">
    <property type="match status" value="1"/>
</dbReference>
<dbReference type="GO" id="GO:0007059">
    <property type="term" value="P:chromosome segregation"/>
    <property type="evidence" value="ECO:0007669"/>
    <property type="project" value="UniProtKB-KW"/>
</dbReference>
<name>A0A2P9AR47_9HYPH</name>
<keyword evidence="2" id="KW-0229">DNA integration</keyword>
<evidence type="ECO:0000259" key="5">
    <source>
        <dbReference type="PROSITE" id="PS51898"/>
    </source>
</evidence>
<dbReference type="GO" id="GO:0003677">
    <property type="term" value="F:DNA binding"/>
    <property type="evidence" value="ECO:0007669"/>
    <property type="project" value="UniProtKB-KW"/>
</dbReference>
<keyword evidence="4" id="KW-0233">DNA recombination</keyword>
<dbReference type="InterPro" id="IPR010998">
    <property type="entry name" value="Integrase_recombinase_N"/>
</dbReference>
<evidence type="ECO:0000256" key="3">
    <source>
        <dbReference type="ARBA" id="ARBA00023125"/>
    </source>
</evidence>
<dbReference type="InterPro" id="IPR013762">
    <property type="entry name" value="Integrase-like_cat_sf"/>
</dbReference>
<keyword evidence="3" id="KW-0238">DNA-binding</keyword>
<dbReference type="GO" id="GO:0006310">
    <property type="term" value="P:DNA recombination"/>
    <property type="evidence" value="ECO:0007669"/>
    <property type="project" value="UniProtKB-KW"/>
</dbReference>
<keyword evidence="7" id="KW-1185">Reference proteome</keyword>